<organism evidence="2 3">
    <name type="scientific">Coccidioides posadasii RMSCC 3488</name>
    <dbReference type="NCBI Taxonomy" id="454284"/>
    <lineage>
        <taxon>Eukaryota</taxon>
        <taxon>Fungi</taxon>
        <taxon>Dikarya</taxon>
        <taxon>Ascomycota</taxon>
        <taxon>Pezizomycotina</taxon>
        <taxon>Eurotiomycetes</taxon>
        <taxon>Eurotiomycetidae</taxon>
        <taxon>Onygenales</taxon>
        <taxon>Onygenaceae</taxon>
        <taxon>Coccidioides</taxon>
    </lineage>
</organism>
<feature type="region of interest" description="Disordered" evidence="1">
    <location>
        <begin position="40"/>
        <end position="79"/>
    </location>
</feature>
<evidence type="ECO:0000313" key="2">
    <source>
        <dbReference type="EMBL" id="KMM65319.1"/>
    </source>
</evidence>
<name>A0A0J6F8N7_COCPO</name>
<dbReference type="AlphaFoldDB" id="A0A0J6F8N7"/>
<gene>
    <name evidence="2" type="ORF">CPAG_01670</name>
</gene>
<feature type="compositionally biased region" description="Polar residues" evidence="1">
    <location>
        <begin position="40"/>
        <end position="53"/>
    </location>
</feature>
<dbReference type="VEuPathDB" id="FungiDB:CPAG_01670"/>
<reference evidence="3" key="3">
    <citation type="journal article" date="2010" name="Genome Res.">
        <title>Population genomic sequencing of Coccidioides fungi reveals recent hybridization and transposon control.</title>
        <authorList>
            <person name="Neafsey D.E."/>
            <person name="Barker B.M."/>
            <person name="Sharpton T.J."/>
            <person name="Stajich J.E."/>
            <person name="Park D.J."/>
            <person name="Whiston E."/>
            <person name="Hung C.-Y."/>
            <person name="McMahan C."/>
            <person name="White J."/>
            <person name="Sykes S."/>
            <person name="Heiman D."/>
            <person name="Young S."/>
            <person name="Zeng Q."/>
            <person name="Abouelleil A."/>
            <person name="Aftuck L."/>
            <person name="Bessette D."/>
            <person name="Brown A."/>
            <person name="FitzGerald M."/>
            <person name="Lui A."/>
            <person name="Macdonald J.P."/>
            <person name="Priest M."/>
            <person name="Orbach M.J."/>
            <person name="Galgiani J.N."/>
            <person name="Kirkland T.N."/>
            <person name="Cole G.T."/>
            <person name="Birren B.W."/>
            <person name="Henn M.R."/>
            <person name="Taylor J.W."/>
            <person name="Rounsley S.D."/>
        </authorList>
    </citation>
    <scope>NUCLEOTIDE SEQUENCE [LARGE SCALE GENOMIC DNA]</scope>
    <source>
        <strain evidence="3">RMSCC 3488</strain>
    </source>
</reference>
<accession>A0A0J6F8N7</accession>
<feature type="compositionally biased region" description="Polar residues" evidence="1">
    <location>
        <begin position="67"/>
        <end position="77"/>
    </location>
</feature>
<reference evidence="2 3" key="1">
    <citation type="submission" date="2007-06" db="EMBL/GenBank/DDBJ databases">
        <title>The Genome Sequence of Coccidioides posadasii RMSCC_3488.</title>
        <authorList>
            <consortium name="Coccidioides Genome Resources Consortium"/>
            <consortium name="The Broad Institute Genome Sequencing Platform"/>
            <person name="Henn M.R."/>
            <person name="Sykes S."/>
            <person name="Young S."/>
            <person name="Jaffe D."/>
            <person name="Berlin A."/>
            <person name="Alvarez P."/>
            <person name="Butler J."/>
            <person name="Gnerre S."/>
            <person name="Grabherr M."/>
            <person name="Mauceli E."/>
            <person name="Brockman W."/>
            <person name="Kodira C."/>
            <person name="Alvarado L."/>
            <person name="Zeng Q."/>
            <person name="Crawford M."/>
            <person name="Antoine C."/>
            <person name="Devon K."/>
            <person name="Galgiani J."/>
            <person name="Orsborn K."/>
            <person name="Lewis M.L."/>
            <person name="Nusbaum C."/>
            <person name="Galagan J."/>
            <person name="Birren B."/>
        </authorList>
    </citation>
    <scope>NUCLEOTIDE SEQUENCE [LARGE SCALE GENOMIC DNA]</scope>
    <source>
        <strain evidence="2 3">RMSCC 3488</strain>
    </source>
</reference>
<sequence length="108" mass="11670">MAFLNKLLCCGGGDGDSDEIENEAPSGCRRMWTKVKSWFSSKNGGQETTNVPNPGSDAATLRPPSISPASTRASSREGSIILPQRPSSMIGVTIDDFIAYQNWVERGY</sequence>
<protein>
    <submittedName>
        <fullName evidence="2">Uncharacterized protein</fullName>
    </submittedName>
</protein>
<evidence type="ECO:0000256" key="1">
    <source>
        <dbReference type="SAM" id="MobiDB-lite"/>
    </source>
</evidence>
<dbReference type="Proteomes" id="UP000054567">
    <property type="component" value="Unassembled WGS sequence"/>
</dbReference>
<reference evidence="3" key="2">
    <citation type="journal article" date="2009" name="Genome Res.">
        <title>Comparative genomic analyses of the human fungal pathogens Coccidioides and their relatives.</title>
        <authorList>
            <person name="Sharpton T.J."/>
            <person name="Stajich J.E."/>
            <person name="Rounsley S.D."/>
            <person name="Gardner M.J."/>
            <person name="Wortman J.R."/>
            <person name="Jordar V.S."/>
            <person name="Maiti R."/>
            <person name="Kodira C.D."/>
            <person name="Neafsey D.E."/>
            <person name="Zeng Q."/>
            <person name="Hung C.-Y."/>
            <person name="McMahan C."/>
            <person name="Muszewska A."/>
            <person name="Grynberg M."/>
            <person name="Mandel M.A."/>
            <person name="Kellner E.M."/>
            <person name="Barker B.M."/>
            <person name="Galgiani J.N."/>
            <person name="Orbach M.J."/>
            <person name="Kirkland T.N."/>
            <person name="Cole G.T."/>
            <person name="Henn M.R."/>
            <person name="Birren B.W."/>
            <person name="Taylor J.W."/>
        </authorList>
    </citation>
    <scope>NUCLEOTIDE SEQUENCE [LARGE SCALE GENOMIC DNA]</scope>
    <source>
        <strain evidence="3">RMSCC 3488</strain>
    </source>
</reference>
<evidence type="ECO:0000313" key="3">
    <source>
        <dbReference type="Proteomes" id="UP000054567"/>
    </source>
</evidence>
<dbReference type="EMBL" id="DS268109">
    <property type="protein sequence ID" value="KMM65319.1"/>
    <property type="molecule type" value="Genomic_DNA"/>
</dbReference>
<proteinExistence type="predicted"/>